<dbReference type="InterPro" id="IPR051710">
    <property type="entry name" value="Phosphatase_SH3-domain"/>
</dbReference>
<dbReference type="CDD" id="cd07067">
    <property type="entry name" value="HP_PGM_like"/>
    <property type="match status" value="1"/>
</dbReference>
<dbReference type="PANTHER" id="PTHR16469:SF27">
    <property type="entry name" value="UBIQUITIN-ASSOCIATED AND SH3 DOMAIN-CONTAINING BA-RELATED"/>
    <property type="match status" value="1"/>
</dbReference>
<accession>A0A914DMA4</accession>
<sequence>MPRTLWLVRHGQRIDNVDESWKHNAPRGAWDDPHLTDRGLKQAEEVGKRLANEKIDYVFCSPFLRCVQTISQILKQLKESKPKIFIEHGFCESLSDCQSPPGFLQTNKLKEQFNLIDDSYKVFLDKLSKEANSLDCLERIQMTLEHVLNNHKGNILIVSHGSPIAACHKVLSGEFKYTGQCTISKYQLETIQSTIDENGNFESSEDNGEDEENANEDEENANKNLPLDSQTSTSLTKKFKIKRILAGDSNHLSDRTNLRDVPKFIQKAGNLIALC</sequence>
<evidence type="ECO:0000256" key="1">
    <source>
        <dbReference type="PIRSR" id="PIRSR613078-2"/>
    </source>
</evidence>
<feature type="region of interest" description="Disordered" evidence="2">
    <location>
        <begin position="198"/>
        <end position="231"/>
    </location>
</feature>
<dbReference type="SUPFAM" id="SSF53254">
    <property type="entry name" value="Phosphoglycerate mutase-like"/>
    <property type="match status" value="1"/>
</dbReference>
<dbReference type="WBParaSite" id="ACRNAN_scaffold289.g23958.t1">
    <property type="protein sequence ID" value="ACRNAN_scaffold289.g23958.t1"/>
    <property type="gene ID" value="ACRNAN_scaffold289.g23958"/>
</dbReference>
<dbReference type="GO" id="GO:0016791">
    <property type="term" value="F:phosphatase activity"/>
    <property type="evidence" value="ECO:0007669"/>
    <property type="project" value="UniProtKB-ARBA"/>
</dbReference>
<dbReference type="SMART" id="SM00855">
    <property type="entry name" value="PGAM"/>
    <property type="match status" value="1"/>
</dbReference>
<dbReference type="AlphaFoldDB" id="A0A914DMA4"/>
<reference evidence="4" key="1">
    <citation type="submission" date="2022-11" db="UniProtKB">
        <authorList>
            <consortium name="WormBaseParasite"/>
        </authorList>
    </citation>
    <scope>IDENTIFICATION</scope>
</reference>
<dbReference type="InterPro" id="IPR029033">
    <property type="entry name" value="His_PPase_superfam"/>
</dbReference>
<dbReference type="Proteomes" id="UP000887540">
    <property type="component" value="Unplaced"/>
</dbReference>
<proteinExistence type="predicted"/>
<protein>
    <submittedName>
        <fullName evidence="4">Phosphoglycerate mutase</fullName>
    </submittedName>
</protein>
<dbReference type="Pfam" id="PF00300">
    <property type="entry name" value="His_Phos_1"/>
    <property type="match status" value="1"/>
</dbReference>
<dbReference type="Gene3D" id="3.40.50.1240">
    <property type="entry name" value="Phosphoglycerate mutase-like"/>
    <property type="match status" value="1"/>
</dbReference>
<evidence type="ECO:0000313" key="3">
    <source>
        <dbReference type="Proteomes" id="UP000887540"/>
    </source>
</evidence>
<keyword evidence="3" id="KW-1185">Reference proteome</keyword>
<dbReference type="InterPro" id="IPR001345">
    <property type="entry name" value="PG/BPGM_mutase_AS"/>
</dbReference>
<dbReference type="PROSITE" id="PS00175">
    <property type="entry name" value="PG_MUTASE"/>
    <property type="match status" value="1"/>
</dbReference>
<feature type="compositionally biased region" description="Acidic residues" evidence="2">
    <location>
        <begin position="203"/>
        <end position="219"/>
    </location>
</feature>
<name>A0A914DMA4_9BILA</name>
<dbReference type="InterPro" id="IPR013078">
    <property type="entry name" value="His_Pase_superF_clade-1"/>
</dbReference>
<organism evidence="3 4">
    <name type="scientific">Acrobeloides nanus</name>
    <dbReference type="NCBI Taxonomy" id="290746"/>
    <lineage>
        <taxon>Eukaryota</taxon>
        <taxon>Metazoa</taxon>
        <taxon>Ecdysozoa</taxon>
        <taxon>Nematoda</taxon>
        <taxon>Chromadorea</taxon>
        <taxon>Rhabditida</taxon>
        <taxon>Tylenchina</taxon>
        <taxon>Cephalobomorpha</taxon>
        <taxon>Cephaloboidea</taxon>
        <taxon>Cephalobidae</taxon>
        <taxon>Acrobeloides</taxon>
    </lineage>
</organism>
<evidence type="ECO:0000313" key="4">
    <source>
        <dbReference type="WBParaSite" id="ACRNAN_scaffold289.g23958.t1"/>
    </source>
</evidence>
<evidence type="ECO:0000256" key="2">
    <source>
        <dbReference type="SAM" id="MobiDB-lite"/>
    </source>
</evidence>
<feature type="binding site" evidence="1">
    <location>
        <position position="65"/>
    </location>
    <ligand>
        <name>substrate</name>
    </ligand>
</feature>
<dbReference type="PANTHER" id="PTHR16469">
    <property type="entry name" value="UBIQUITIN-ASSOCIATED AND SH3 DOMAIN-CONTAINING BA-RELATED"/>
    <property type="match status" value="1"/>
</dbReference>